<proteinExistence type="predicted"/>
<keyword evidence="3" id="KW-1185">Reference proteome</keyword>
<evidence type="ECO:0008006" key="4">
    <source>
        <dbReference type="Google" id="ProtNLM"/>
    </source>
</evidence>
<protein>
    <recommendedName>
        <fullName evidence="4">DUF4369 domain-containing protein</fullName>
    </recommendedName>
</protein>
<organism evidence="2 3">
    <name type="scientific">Danxiaibacter flavus</name>
    <dbReference type="NCBI Taxonomy" id="3049108"/>
    <lineage>
        <taxon>Bacteria</taxon>
        <taxon>Pseudomonadati</taxon>
        <taxon>Bacteroidota</taxon>
        <taxon>Chitinophagia</taxon>
        <taxon>Chitinophagales</taxon>
        <taxon>Chitinophagaceae</taxon>
        <taxon>Danxiaibacter</taxon>
    </lineage>
</organism>
<keyword evidence="1" id="KW-0732">Signal</keyword>
<feature type="signal peptide" evidence="1">
    <location>
        <begin position="1"/>
        <end position="31"/>
    </location>
</feature>
<evidence type="ECO:0000256" key="1">
    <source>
        <dbReference type="SAM" id="SignalP"/>
    </source>
</evidence>
<gene>
    <name evidence="2" type="ORF">QTN47_24650</name>
</gene>
<reference evidence="2 3" key="1">
    <citation type="submission" date="2023-07" db="EMBL/GenBank/DDBJ databases">
        <authorList>
            <person name="Lian W.-H."/>
        </authorList>
    </citation>
    <scope>NUCLEOTIDE SEQUENCE [LARGE SCALE GENOMIC DNA]</scope>
    <source>
        <strain evidence="2 3">SYSU DXS3180</strain>
    </source>
</reference>
<dbReference type="Proteomes" id="UP001560573">
    <property type="component" value="Unassembled WGS sequence"/>
</dbReference>
<sequence length="241" mass="27919">MKKWSFSNGNSISISLTYMSLICMFAFTSCATSGPAFDGPNNAKNIRATVYLDDNSTVFGYLSFSKKSNALNVRIPQQRKTISVPLTEVQGYNMDDNYYAYKLLHPSGKNRLNNDQKSFRSFVKRLTPEHYFLQIYEYQEAVVEQKSRLTKNMMHYYVSLPNGTNPDEIWDLEGEQFFPDFQSKMAGIVNECPELVLKIQQKEIGYYPRKISFKSNNKLKVLMNIANYYQQFIEKNEQAAL</sequence>
<name>A0ABV3ZMK4_9BACT</name>
<dbReference type="RefSeq" id="WP_369332136.1">
    <property type="nucleotide sequence ID" value="NZ_JAULBC010000010.1"/>
</dbReference>
<evidence type="ECO:0000313" key="3">
    <source>
        <dbReference type="Proteomes" id="UP001560573"/>
    </source>
</evidence>
<dbReference type="EMBL" id="JAULBC010000010">
    <property type="protein sequence ID" value="MEX6690720.1"/>
    <property type="molecule type" value="Genomic_DNA"/>
</dbReference>
<feature type="chain" id="PRO_5045335988" description="DUF4369 domain-containing protein" evidence="1">
    <location>
        <begin position="32"/>
        <end position="241"/>
    </location>
</feature>
<comment type="caution">
    <text evidence="2">The sequence shown here is derived from an EMBL/GenBank/DDBJ whole genome shotgun (WGS) entry which is preliminary data.</text>
</comment>
<accession>A0ABV3ZMK4</accession>
<evidence type="ECO:0000313" key="2">
    <source>
        <dbReference type="EMBL" id="MEX6690720.1"/>
    </source>
</evidence>
<dbReference type="PROSITE" id="PS51257">
    <property type="entry name" value="PROKAR_LIPOPROTEIN"/>
    <property type="match status" value="1"/>
</dbReference>